<reference evidence="10" key="1">
    <citation type="submission" date="2016-10" db="EMBL/GenBank/DDBJ databases">
        <authorList>
            <person name="Varghese N."/>
            <person name="Submissions S."/>
        </authorList>
    </citation>
    <scope>NUCLEOTIDE SEQUENCE [LARGE SCALE GENOMIC DNA]</scope>
    <source>
        <strain evidence="10">DSM 18887</strain>
    </source>
</reference>
<evidence type="ECO:0000256" key="4">
    <source>
        <dbReference type="ARBA" id="ARBA00022840"/>
    </source>
</evidence>
<evidence type="ECO:0000313" key="10">
    <source>
        <dbReference type="Proteomes" id="UP000198749"/>
    </source>
</evidence>
<dbReference type="Gene3D" id="1.10.3290.10">
    <property type="entry name" value="Fido-like domain"/>
    <property type="match status" value="1"/>
</dbReference>
<protein>
    <recommendedName>
        <fullName evidence="5">protein adenylyltransferase</fullName>
        <ecNumber evidence="5">2.7.7.108</ecNumber>
    </recommendedName>
</protein>
<keyword evidence="4" id="KW-0067">ATP-binding</keyword>
<keyword evidence="2" id="KW-0548">Nucleotidyltransferase</keyword>
<dbReference type="GO" id="GO:0070733">
    <property type="term" value="F:AMPylase activity"/>
    <property type="evidence" value="ECO:0007669"/>
    <property type="project" value="UniProtKB-EC"/>
</dbReference>
<dbReference type="PANTHER" id="PTHR39560:SF1">
    <property type="entry name" value="PROTEIN ADENYLYLTRANSFERASE FIC-RELATED"/>
    <property type="match status" value="1"/>
</dbReference>
<evidence type="ECO:0000256" key="2">
    <source>
        <dbReference type="ARBA" id="ARBA00022695"/>
    </source>
</evidence>
<keyword evidence="3" id="KW-0547">Nucleotide-binding</keyword>
<dbReference type="GO" id="GO:0005524">
    <property type="term" value="F:ATP binding"/>
    <property type="evidence" value="ECO:0007669"/>
    <property type="project" value="UniProtKB-KW"/>
</dbReference>
<dbReference type="SUPFAM" id="SSF140931">
    <property type="entry name" value="Fic-like"/>
    <property type="match status" value="1"/>
</dbReference>
<proteinExistence type="predicted"/>
<dbReference type="EMBL" id="FOGB01000001">
    <property type="protein sequence ID" value="SEQ03105.1"/>
    <property type="molecule type" value="Genomic_DNA"/>
</dbReference>
<evidence type="ECO:0000259" key="8">
    <source>
        <dbReference type="PROSITE" id="PS51459"/>
    </source>
</evidence>
<keyword evidence="1" id="KW-0808">Transferase</keyword>
<evidence type="ECO:0000256" key="7">
    <source>
        <dbReference type="ARBA" id="ARBA00048696"/>
    </source>
</evidence>
<dbReference type="InterPro" id="IPR003812">
    <property type="entry name" value="Fido"/>
</dbReference>
<gene>
    <name evidence="9" type="ORF">SAMN03080615_00095</name>
</gene>
<dbReference type="EC" id="2.7.7.108" evidence="5"/>
<evidence type="ECO:0000256" key="6">
    <source>
        <dbReference type="ARBA" id="ARBA00047939"/>
    </source>
</evidence>
<dbReference type="PANTHER" id="PTHR39560">
    <property type="entry name" value="PROTEIN ADENYLYLTRANSFERASE FIC-RELATED"/>
    <property type="match status" value="1"/>
</dbReference>
<evidence type="ECO:0000256" key="1">
    <source>
        <dbReference type="ARBA" id="ARBA00022679"/>
    </source>
</evidence>
<organism evidence="9 10">
    <name type="scientific">Amphritea atlantica</name>
    <dbReference type="NCBI Taxonomy" id="355243"/>
    <lineage>
        <taxon>Bacteria</taxon>
        <taxon>Pseudomonadati</taxon>
        <taxon>Pseudomonadota</taxon>
        <taxon>Gammaproteobacteria</taxon>
        <taxon>Oceanospirillales</taxon>
        <taxon>Oceanospirillaceae</taxon>
        <taxon>Amphritea</taxon>
    </lineage>
</organism>
<feature type="domain" description="Fido" evidence="8">
    <location>
        <begin position="60"/>
        <end position="204"/>
    </location>
</feature>
<evidence type="ECO:0000256" key="3">
    <source>
        <dbReference type="ARBA" id="ARBA00022741"/>
    </source>
</evidence>
<dbReference type="InterPro" id="IPR036597">
    <property type="entry name" value="Fido-like_dom_sf"/>
</dbReference>
<accession>A0A1H9CPI4</accession>
<dbReference type="OrthoDB" id="9807853at2"/>
<dbReference type="RefSeq" id="WP_091352490.1">
    <property type="nucleotide sequence ID" value="NZ_AP025284.1"/>
</dbReference>
<comment type="catalytic activity">
    <reaction evidence="7">
        <text>L-tyrosyl-[protein] + ATP = O-(5'-adenylyl)-L-tyrosyl-[protein] + diphosphate</text>
        <dbReference type="Rhea" id="RHEA:54288"/>
        <dbReference type="Rhea" id="RHEA-COMP:10136"/>
        <dbReference type="Rhea" id="RHEA-COMP:13846"/>
        <dbReference type="ChEBI" id="CHEBI:30616"/>
        <dbReference type="ChEBI" id="CHEBI:33019"/>
        <dbReference type="ChEBI" id="CHEBI:46858"/>
        <dbReference type="ChEBI" id="CHEBI:83624"/>
        <dbReference type="EC" id="2.7.7.108"/>
    </reaction>
</comment>
<dbReference type="STRING" id="355243.SAMN03080615_00095"/>
<comment type="catalytic activity">
    <reaction evidence="6">
        <text>L-threonyl-[protein] + ATP = 3-O-(5'-adenylyl)-L-threonyl-[protein] + diphosphate</text>
        <dbReference type="Rhea" id="RHEA:54292"/>
        <dbReference type="Rhea" id="RHEA-COMP:11060"/>
        <dbReference type="Rhea" id="RHEA-COMP:13847"/>
        <dbReference type="ChEBI" id="CHEBI:30013"/>
        <dbReference type="ChEBI" id="CHEBI:30616"/>
        <dbReference type="ChEBI" id="CHEBI:33019"/>
        <dbReference type="ChEBI" id="CHEBI:138113"/>
        <dbReference type="EC" id="2.7.7.108"/>
    </reaction>
</comment>
<evidence type="ECO:0000313" key="9">
    <source>
        <dbReference type="EMBL" id="SEQ03105.1"/>
    </source>
</evidence>
<dbReference type="PROSITE" id="PS51459">
    <property type="entry name" value="FIDO"/>
    <property type="match status" value="1"/>
</dbReference>
<evidence type="ECO:0000256" key="5">
    <source>
        <dbReference type="ARBA" id="ARBA00034531"/>
    </source>
</evidence>
<dbReference type="AlphaFoldDB" id="A0A1H9CPI4"/>
<dbReference type="Proteomes" id="UP000198749">
    <property type="component" value="Unassembled WGS sequence"/>
</dbReference>
<keyword evidence="10" id="KW-1185">Reference proteome</keyword>
<dbReference type="Pfam" id="PF02661">
    <property type="entry name" value="Fic"/>
    <property type="match status" value="1"/>
</dbReference>
<name>A0A1H9CPI4_9GAMM</name>
<sequence length="205" mass="23825">MTRYEIDSSETRYQNGSNGTVLANSLGITNPSEMNDIEAILLTKLYEKIFTANTLEPDSCSFEDISTWHRQWLGNVYEWAGKIRNVDMGKAGFQFTSPLQIRRCINKFETDYLSQFQNLPYMDKEELIRYLARSHIEFILIHPFREGNGRISRLLMDCMCNKAGIGLLDYSLWDKHKEFYVASIQAGVSHEYQHMERLVSDILDS</sequence>
<dbReference type="GO" id="GO:0051302">
    <property type="term" value="P:regulation of cell division"/>
    <property type="evidence" value="ECO:0007669"/>
    <property type="project" value="TreeGrafter"/>
</dbReference>